<keyword evidence="2" id="KW-0805">Transcription regulation</keyword>
<protein>
    <submittedName>
        <fullName evidence="5">BlaI/MecI/CopY family transcriptional regulator</fullName>
    </submittedName>
</protein>
<keyword evidence="3" id="KW-0238">DNA-binding</keyword>
<dbReference type="Gene3D" id="1.10.10.10">
    <property type="entry name" value="Winged helix-like DNA-binding domain superfamily/Winged helix DNA-binding domain"/>
    <property type="match status" value="1"/>
</dbReference>
<keyword evidence="6" id="KW-1185">Reference proteome</keyword>
<evidence type="ECO:0000256" key="4">
    <source>
        <dbReference type="ARBA" id="ARBA00023163"/>
    </source>
</evidence>
<evidence type="ECO:0000256" key="1">
    <source>
        <dbReference type="ARBA" id="ARBA00011046"/>
    </source>
</evidence>
<sequence length="126" mass="13850">MTSIAVSKKPTSAELNLLATLWEIGPATVRQVHEAVSQKQNSGYTTVLKILQIMFNKGFVERDESMRAHVYSAKVSADQTQADLIEDLINSAFSGSSKQLVLQALNQIKSKTDVADIMQVLEQQLA</sequence>
<evidence type="ECO:0000256" key="3">
    <source>
        <dbReference type="ARBA" id="ARBA00023125"/>
    </source>
</evidence>
<dbReference type="Proteomes" id="UP001248581">
    <property type="component" value="Chromosome"/>
</dbReference>
<dbReference type="EMBL" id="CP134146">
    <property type="protein sequence ID" value="WNC68426.1"/>
    <property type="molecule type" value="Genomic_DNA"/>
</dbReference>
<dbReference type="InterPro" id="IPR036390">
    <property type="entry name" value="WH_DNA-bd_sf"/>
</dbReference>
<reference evidence="6" key="1">
    <citation type="submission" date="2023-09" db="EMBL/GenBank/DDBJ databases">
        <authorList>
            <person name="Li S."/>
            <person name="Li X."/>
            <person name="Zhang C."/>
            <person name="Zhao Z."/>
        </authorList>
    </citation>
    <scope>NUCLEOTIDE SEQUENCE [LARGE SCALE GENOMIC DNA]</scope>
    <source>
        <strain evidence="6">SQ345</strain>
    </source>
</reference>
<accession>A0ABY9TI98</accession>
<proteinExistence type="inferred from homology"/>
<dbReference type="RefSeq" id="WP_348387582.1">
    <property type="nucleotide sequence ID" value="NZ_CP134146.1"/>
</dbReference>
<evidence type="ECO:0000256" key="2">
    <source>
        <dbReference type="ARBA" id="ARBA00023015"/>
    </source>
</evidence>
<dbReference type="SUPFAM" id="SSF46785">
    <property type="entry name" value="Winged helix' DNA-binding domain"/>
    <property type="match status" value="1"/>
</dbReference>
<dbReference type="InterPro" id="IPR005650">
    <property type="entry name" value="BlaI_family"/>
</dbReference>
<gene>
    <name evidence="5" type="ORF">RI845_18145</name>
</gene>
<name>A0ABY9TI98_9GAMM</name>
<comment type="similarity">
    <text evidence="1">Belongs to the BlaI transcriptional regulatory family.</text>
</comment>
<evidence type="ECO:0000313" key="5">
    <source>
        <dbReference type="EMBL" id="WNC68426.1"/>
    </source>
</evidence>
<evidence type="ECO:0000313" key="6">
    <source>
        <dbReference type="Proteomes" id="UP001248581"/>
    </source>
</evidence>
<organism evidence="5 6">
    <name type="scientific">Thalassotalea nanhaiensis</name>
    <dbReference type="NCBI Taxonomy" id="3065648"/>
    <lineage>
        <taxon>Bacteria</taxon>
        <taxon>Pseudomonadati</taxon>
        <taxon>Pseudomonadota</taxon>
        <taxon>Gammaproteobacteria</taxon>
        <taxon>Alteromonadales</taxon>
        <taxon>Colwelliaceae</taxon>
        <taxon>Thalassotalea</taxon>
    </lineage>
</organism>
<dbReference type="InterPro" id="IPR036388">
    <property type="entry name" value="WH-like_DNA-bd_sf"/>
</dbReference>
<keyword evidence="4" id="KW-0804">Transcription</keyword>
<dbReference type="Pfam" id="PF03965">
    <property type="entry name" value="Penicillinase_R"/>
    <property type="match status" value="1"/>
</dbReference>